<feature type="compositionally biased region" description="Polar residues" evidence="1">
    <location>
        <begin position="54"/>
        <end position="81"/>
    </location>
</feature>
<dbReference type="SUPFAM" id="SSF110997">
    <property type="entry name" value="Sporulation related repeat"/>
    <property type="match status" value="1"/>
</dbReference>
<dbReference type="InterPro" id="IPR036680">
    <property type="entry name" value="SPOR-like_sf"/>
</dbReference>
<dbReference type="PANTHER" id="PTHR38687:SF1">
    <property type="entry name" value="CELL DIVISION PROTEIN DEDD"/>
    <property type="match status" value="1"/>
</dbReference>
<feature type="compositionally biased region" description="Basic and acidic residues" evidence="1">
    <location>
        <begin position="159"/>
        <end position="169"/>
    </location>
</feature>
<evidence type="ECO:0000259" key="2">
    <source>
        <dbReference type="PROSITE" id="PS51724"/>
    </source>
</evidence>
<reference evidence="3" key="2">
    <citation type="submission" date="2021-08" db="EMBL/GenBank/DDBJ databases">
        <authorList>
            <person name="Dalcin Martins P."/>
        </authorList>
    </citation>
    <scope>NUCLEOTIDE SEQUENCE</scope>
    <source>
        <strain evidence="3">MAG_39</strain>
    </source>
</reference>
<feature type="region of interest" description="Disordered" evidence="1">
    <location>
        <begin position="53"/>
        <end position="176"/>
    </location>
</feature>
<dbReference type="InterPro" id="IPR052521">
    <property type="entry name" value="Cell_div_SPOR-domain"/>
</dbReference>
<dbReference type="PANTHER" id="PTHR38687">
    <property type="entry name" value="CELL DIVISION PROTEIN DEDD-RELATED"/>
    <property type="match status" value="1"/>
</dbReference>
<organism evidence="3 4">
    <name type="scientific">Candidatus Nitrobium versatile</name>
    <dbReference type="NCBI Taxonomy" id="2884831"/>
    <lineage>
        <taxon>Bacteria</taxon>
        <taxon>Pseudomonadati</taxon>
        <taxon>Nitrospirota</taxon>
        <taxon>Nitrospiria</taxon>
        <taxon>Nitrospirales</taxon>
        <taxon>Nitrospiraceae</taxon>
        <taxon>Candidatus Nitrobium</taxon>
    </lineage>
</organism>
<accession>A0A953J8R0</accession>
<gene>
    <name evidence="3" type="ORF">K8I29_10610</name>
</gene>
<dbReference type="PROSITE" id="PS51724">
    <property type="entry name" value="SPOR"/>
    <property type="match status" value="1"/>
</dbReference>
<evidence type="ECO:0000313" key="3">
    <source>
        <dbReference type="EMBL" id="MBZ0156642.1"/>
    </source>
</evidence>
<dbReference type="Pfam" id="PF05036">
    <property type="entry name" value="SPOR"/>
    <property type="match status" value="1"/>
</dbReference>
<dbReference type="EMBL" id="JAIOIV010000082">
    <property type="protein sequence ID" value="MBZ0156642.1"/>
    <property type="molecule type" value="Genomic_DNA"/>
</dbReference>
<name>A0A953J8R0_9BACT</name>
<feature type="domain" description="SPOR" evidence="2">
    <location>
        <begin position="173"/>
        <end position="251"/>
    </location>
</feature>
<dbReference type="InterPro" id="IPR007730">
    <property type="entry name" value="SPOR-like_dom"/>
</dbReference>
<dbReference type="GO" id="GO:0032153">
    <property type="term" value="C:cell division site"/>
    <property type="evidence" value="ECO:0007669"/>
    <property type="project" value="TreeGrafter"/>
</dbReference>
<dbReference type="Gene3D" id="3.30.70.1070">
    <property type="entry name" value="Sporulation related repeat"/>
    <property type="match status" value="1"/>
</dbReference>
<feature type="compositionally biased region" description="Basic and acidic residues" evidence="1">
    <location>
        <begin position="112"/>
        <end position="130"/>
    </location>
</feature>
<dbReference type="GO" id="GO:0042834">
    <property type="term" value="F:peptidoglycan binding"/>
    <property type="evidence" value="ECO:0007669"/>
    <property type="project" value="InterPro"/>
</dbReference>
<dbReference type="Proteomes" id="UP000705867">
    <property type="component" value="Unassembled WGS sequence"/>
</dbReference>
<evidence type="ECO:0000313" key="4">
    <source>
        <dbReference type="Proteomes" id="UP000705867"/>
    </source>
</evidence>
<evidence type="ECO:0000256" key="1">
    <source>
        <dbReference type="SAM" id="MobiDB-lite"/>
    </source>
</evidence>
<dbReference type="GO" id="GO:0032506">
    <property type="term" value="P:cytokinetic process"/>
    <property type="evidence" value="ECO:0007669"/>
    <property type="project" value="TreeGrafter"/>
</dbReference>
<protein>
    <submittedName>
        <fullName evidence="3">SPOR domain-containing protein</fullName>
    </submittedName>
</protein>
<proteinExistence type="predicted"/>
<reference evidence="3" key="1">
    <citation type="journal article" date="2021" name="bioRxiv">
        <title>Unraveling nitrogen, sulfur and carbon metabolic pathways and microbial community transcriptional responses to substrate deprivation and toxicity stresses in a bioreactor mimicking anoxic brackish coastal sediment conditions.</title>
        <authorList>
            <person name="Martins P.D."/>
            <person name="Echeveste M.J."/>
            <person name="Arshad A."/>
            <person name="Kurth J."/>
            <person name="Ouboter H."/>
            <person name="Jetten M.S.M."/>
            <person name="Welte C.U."/>
        </authorList>
    </citation>
    <scope>NUCLEOTIDE SEQUENCE</scope>
    <source>
        <strain evidence="3">MAG_39</strain>
    </source>
</reference>
<sequence length="251" mass="26616">MVIGAIVITAISFVLGYFLGYKGGGVSEGNTPAPELVNEGEAVRPEERRVMELSTAQEAAGNQQDSPASAAPQSGQVTLSPPISPGEIVPEVVPSRPSDAVASGATGGQAQGREEPEKSDRVPERTKDALESQGTEFAGERQGSAAQKAHPVKGAAEQKTGKQGKERTVRKASPSEKMYTVQVGAFPSREGAVQLLQNLQSRGYKPYIVDAGQGDTYFRVRLGAYKDRKEAERNAVAFSKKTGLPNFVTLK</sequence>
<comment type="caution">
    <text evidence="3">The sequence shown here is derived from an EMBL/GenBank/DDBJ whole genome shotgun (WGS) entry which is preliminary data.</text>
</comment>
<dbReference type="GO" id="GO:0030428">
    <property type="term" value="C:cell septum"/>
    <property type="evidence" value="ECO:0007669"/>
    <property type="project" value="TreeGrafter"/>
</dbReference>
<dbReference type="AlphaFoldDB" id="A0A953J8R0"/>